<dbReference type="PANTHER" id="PTHR46558:SF11">
    <property type="entry name" value="HTH-TYPE TRANSCRIPTIONAL REGULATOR XRE"/>
    <property type="match status" value="1"/>
</dbReference>
<gene>
    <name evidence="3" type="ORF">IAB59_04660</name>
</gene>
<dbReference type="PROSITE" id="PS50943">
    <property type="entry name" value="HTH_CROC1"/>
    <property type="match status" value="2"/>
</dbReference>
<dbReference type="Pfam" id="PF01381">
    <property type="entry name" value="HTH_3"/>
    <property type="match status" value="2"/>
</dbReference>
<evidence type="ECO:0000313" key="3">
    <source>
        <dbReference type="EMBL" id="HIT37745.1"/>
    </source>
</evidence>
<name>A0A9D1GAS3_9FIRM</name>
<evidence type="ECO:0000256" key="1">
    <source>
        <dbReference type="ARBA" id="ARBA00023125"/>
    </source>
</evidence>
<evidence type="ECO:0000313" key="4">
    <source>
        <dbReference type="Proteomes" id="UP000886833"/>
    </source>
</evidence>
<dbReference type="CDD" id="cd00093">
    <property type="entry name" value="HTH_XRE"/>
    <property type="match status" value="2"/>
</dbReference>
<organism evidence="3 4">
    <name type="scientific">Candidatus Onthousia faecipullorum</name>
    <dbReference type="NCBI Taxonomy" id="2840887"/>
    <lineage>
        <taxon>Bacteria</taxon>
        <taxon>Bacillati</taxon>
        <taxon>Bacillota</taxon>
        <taxon>Bacilli</taxon>
        <taxon>Candidatus Onthousia</taxon>
    </lineage>
</organism>
<feature type="domain" description="HTH cro/C1-type" evidence="2">
    <location>
        <begin position="24"/>
        <end position="78"/>
    </location>
</feature>
<dbReference type="GO" id="GO:0003677">
    <property type="term" value="F:DNA binding"/>
    <property type="evidence" value="ECO:0007669"/>
    <property type="project" value="UniProtKB-KW"/>
</dbReference>
<feature type="domain" description="HTH cro/C1-type" evidence="2">
    <location>
        <begin position="102"/>
        <end position="156"/>
    </location>
</feature>
<comment type="caution">
    <text evidence="3">The sequence shown here is derived from an EMBL/GenBank/DDBJ whole genome shotgun (WGS) entry which is preliminary data.</text>
</comment>
<dbReference type="SUPFAM" id="SSF47413">
    <property type="entry name" value="lambda repressor-like DNA-binding domains"/>
    <property type="match status" value="2"/>
</dbReference>
<dbReference type="Proteomes" id="UP000886833">
    <property type="component" value="Unassembled WGS sequence"/>
</dbReference>
<evidence type="ECO:0000259" key="2">
    <source>
        <dbReference type="PROSITE" id="PS50943"/>
    </source>
</evidence>
<reference evidence="3" key="1">
    <citation type="submission" date="2020-10" db="EMBL/GenBank/DDBJ databases">
        <authorList>
            <person name="Gilroy R."/>
        </authorList>
    </citation>
    <scope>NUCLEOTIDE SEQUENCE</scope>
    <source>
        <strain evidence="3">CHK195-26880</strain>
    </source>
</reference>
<reference evidence="3" key="2">
    <citation type="journal article" date="2021" name="PeerJ">
        <title>Extensive microbial diversity within the chicken gut microbiome revealed by metagenomics and culture.</title>
        <authorList>
            <person name="Gilroy R."/>
            <person name="Ravi A."/>
            <person name="Getino M."/>
            <person name="Pursley I."/>
            <person name="Horton D.L."/>
            <person name="Alikhan N.F."/>
            <person name="Baker D."/>
            <person name="Gharbi K."/>
            <person name="Hall N."/>
            <person name="Watson M."/>
            <person name="Adriaenssens E.M."/>
            <person name="Foster-Nyarko E."/>
            <person name="Jarju S."/>
            <person name="Secka A."/>
            <person name="Antonio M."/>
            <person name="Oren A."/>
            <person name="Chaudhuri R.R."/>
            <person name="La Ragione R."/>
            <person name="Hildebrand F."/>
            <person name="Pallen M.J."/>
        </authorList>
    </citation>
    <scope>NUCLEOTIDE SEQUENCE</scope>
    <source>
        <strain evidence="3">CHK195-26880</strain>
    </source>
</reference>
<dbReference type="InterPro" id="IPR010982">
    <property type="entry name" value="Lambda_DNA-bd_dom_sf"/>
</dbReference>
<keyword evidence="1" id="KW-0238">DNA-binding</keyword>
<proteinExistence type="predicted"/>
<dbReference type="PANTHER" id="PTHR46558">
    <property type="entry name" value="TRACRIPTIONAL REGULATORY PROTEIN-RELATED-RELATED"/>
    <property type="match status" value="1"/>
</dbReference>
<dbReference type="InterPro" id="IPR001387">
    <property type="entry name" value="Cro/C1-type_HTH"/>
</dbReference>
<protein>
    <submittedName>
        <fullName evidence="3">Helix-turn-helix transcriptional regulator</fullName>
    </submittedName>
</protein>
<dbReference type="Gene3D" id="1.10.260.40">
    <property type="entry name" value="lambda repressor-like DNA-binding domains"/>
    <property type="match status" value="2"/>
</dbReference>
<sequence>MFKYQQFILTINLVIKLVEVGNRMAMLRHDNDLKQKDVAKILNVKENTYSKWEKCSNDIPLEKINILANYYDVNLDYLLGISNKIEHSERLKIDYKKICERLLELRKENHLTQAKLSDKIGFFQTTYSSFETGVRCPTTYKLLYIVNFYNASLDYVVGRTNKKKIYKSTYLN</sequence>
<accession>A0A9D1GAS3</accession>
<dbReference type="AlphaFoldDB" id="A0A9D1GAS3"/>
<dbReference type="SMART" id="SM00530">
    <property type="entry name" value="HTH_XRE"/>
    <property type="match status" value="2"/>
</dbReference>
<dbReference type="EMBL" id="DVKQ01000060">
    <property type="protein sequence ID" value="HIT37745.1"/>
    <property type="molecule type" value="Genomic_DNA"/>
</dbReference>